<evidence type="ECO:0000256" key="1">
    <source>
        <dbReference type="SAM" id="Phobius"/>
    </source>
</evidence>
<organism evidence="2 3">
    <name type="scientific">Pinibacter aurantiacus</name>
    <dbReference type="NCBI Taxonomy" id="2851599"/>
    <lineage>
        <taxon>Bacteria</taxon>
        <taxon>Pseudomonadati</taxon>
        <taxon>Bacteroidota</taxon>
        <taxon>Chitinophagia</taxon>
        <taxon>Chitinophagales</taxon>
        <taxon>Chitinophagaceae</taxon>
        <taxon>Pinibacter</taxon>
    </lineage>
</organism>
<proteinExistence type="predicted"/>
<protein>
    <submittedName>
        <fullName evidence="2">Uncharacterized protein</fullName>
    </submittedName>
</protein>
<keyword evidence="1" id="KW-0472">Membrane</keyword>
<dbReference type="RefSeq" id="WP_217791645.1">
    <property type="nucleotide sequence ID" value="NZ_JAHSPG010000008.1"/>
</dbReference>
<dbReference type="Proteomes" id="UP000812270">
    <property type="component" value="Unassembled WGS sequence"/>
</dbReference>
<keyword evidence="3" id="KW-1185">Reference proteome</keyword>
<evidence type="ECO:0000313" key="2">
    <source>
        <dbReference type="EMBL" id="MBV4357994.1"/>
    </source>
</evidence>
<dbReference type="AlphaFoldDB" id="A0A9E2W4N4"/>
<comment type="caution">
    <text evidence="2">The sequence shown here is derived from an EMBL/GenBank/DDBJ whole genome shotgun (WGS) entry which is preliminary data.</text>
</comment>
<keyword evidence="1" id="KW-1133">Transmembrane helix</keyword>
<gene>
    <name evidence="2" type="ORF">KTO63_12595</name>
</gene>
<sequence>MKKEDIQHKVEEVMQSLDGVQSAEANPFLYSKVMNRLQNKNVSTRKFLRLSWELAFAMILFTGLNIAAFFYFKQDDSQNDDNGSITSLANEYTINSNNYNYN</sequence>
<dbReference type="EMBL" id="JAHSPG010000008">
    <property type="protein sequence ID" value="MBV4357994.1"/>
    <property type="molecule type" value="Genomic_DNA"/>
</dbReference>
<feature type="transmembrane region" description="Helical" evidence="1">
    <location>
        <begin position="50"/>
        <end position="72"/>
    </location>
</feature>
<reference evidence="2" key="1">
    <citation type="submission" date="2021-06" db="EMBL/GenBank/DDBJ databases">
        <authorList>
            <person name="Huq M.A."/>
        </authorList>
    </citation>
    <scope>NUCLEOTIDE SEQUENCE</scope>
    <source>
        <strain evidence="2">MAH-26</strain>
    </source>
</reference>
<name>A0A9E2W4N4_9BACT</name>
<accession>A0A9E2W4N4</accession>
<keyword evidence="1" id="KW-0812">Transmembrane</keyword>
<evidence type="ECO:0000313" key="3">
    <source>
        <dbReference type="Proteomes" id="UP000812270"/>
    </source>
</evidence>